<dbReference type="AlphaFoldDB" id="A0A8X8CE60"/>
<name>A0A8X8CE60_POPTO</name>
<dbReference type="Proteomes" id="UP000886885">
    <property type="component" value="Chromosome 10A"/>
</dbReference>
<protein>
    <submittedName>
        <fullName evidence="1">Uncharacterized protein</fullName>
    </submittedName>
</protein>
<evidence type="ECO:0000313" key="2">
    <source>
        <dbReference type="Proteomes" id="UP000886885"/>
    </source>
</evidence>
<accession>A0A8X8CE60</accession>
<sequence>MVCKKWIHVDSFDQNVEAGGNCTDQNESCERWAALAERTKNTEHTVGSPDLPGHCRRSCKKEVGRSEISSLSFSLSLDSYSFSTDANASMYPIGESFLDSENSVLKRPVSFSSEMSFRREKTMLFCSNGITMVSYHMRRISDAIFNDIYES</sequence>
<organism evidence="1 2">
    <name type="scientific">Populus tomentosa</name>
    <name type="common">Chinese white poplar</name>
    <dbReference type="NCBI Taxonomy" id="118781"/>
    <lineage>
        <taxon>Eukaryota</taxon>
        <taxon>Viridiplantae</taxon>
        <taxon>Streptophyta</taxon>
        <taxon>Embryophyta</taxon>
        <taxon>Tracheophyta</taxon>
        <taxon>Spermatophyta</taxon>
        <taxon>Magnoliopsida</taxon>
        <taxon>eudicotyledons</taxon>
        <taxon>Gunneridae</taxon>
        <taxon>Pentapetalae</taxon>
        <taxon>rosids</taxon>
        <taxon>fabids</taxon>
        <taxon>Malpighiales</taxon>
        <taxon>Salicaceae</taxon>
        <taxon>Saliceae</taxon>
        <taxon>Populus</taxon>
    </lineage>
</organism>
<dbReference type="OrthoDB" id="291007at2759"/>
<evidence type="ECO:0000313" key="1">
    <source>
        <dbReference type="EMBL" id="KAG6758901.1"/>
    </source>
</evidence>
<comment type="caution">
    <text evidence="1">The sequence shown here is derived from an EMBL/GenBank/DDBJ whole genome shotgun (WGS) entry which is preliminary data.</text>
</comment>
<keyword evidence="2" id="KW-1185">Reference proteome</keyword>
<proteinExistence type="predicted"/>
<reference evidence="1" key="1">
    <citation type="journal article" date="2020" name="bioRxiv">
        <title>Hybrid origin of Populus tomentosa Carr. identified through genome sequencing and phylogenomic analysis.</title>
        <authorList>
            <person name="An X."/>
            <person name="Gao K."/>
            <person name="Chen Z."/>
            <person name="Li J."/>
            <person name="Yang X."/>
            <person name="Yang X."/>
            <person name="Zhou J."/>
            <person name="Guo T."/>
            <person name="Zhao T."/>
            <person name="Huang S."/>
            <person name="Miao D."/>
            <person name="Khan W.U."/>
            <person name="Rao P."/>
            <person name="Ye M."/>
            <person name="Lei B."/>
            <person name="Liao W."/>
            <person name="Wang J."/>
            <person name="Ji L."/>
            <person name="Li Y."/>
            <person name="Guo B."/>
            <person name="Mustafa N.S."/>
            <person name="Li S."/>
            <person name="Yun Q."/>
            <person name="Keller S.R."/>
            <person name="Mao J."/>
            <person name="Zhang R."/>
            <person name="Strauss S.H."/>
        </authorList>
    </citation>
    <scope>NUCLEOTIDE SEQUENCE</scope>
    <source>
        <strain evidence="1">GM15</strain>
        <tissue evidence="1">Leaf</tissue>
    </source>
</reference>
<dbReference type="EMBL" id="JAAWWB010000019">
    <property type="protein sequence ID" value="KAG6758901.1"/>
    <property type="molecule type" value="Genomic_DNA"/>
</dbReference>
<gene>
    <name evidence="1" type="ORF">POTOM_035364</name>
</gene>